<name>A0ABY8F7Y0_9HYPH</name>
<reference evidence="2 3" key="1">
    <citation type="submission" date="2023-03" db="EMBL/GenBank/DDBJ databases">
        <title>Roseibium porphyridii sp. nov. and Roseibium rhodosorbium sp. nov. isolated from marine algae, Porphyridium cruentum and Rhodosorus marinus, respectively.</title>
        <authorList>
            <person name="Lee M.W."/>
            <person name="Choi B.J."/>
            <person name="Lee J.K."/>
            <person name="Choi D.G."/>
            <person name="Baek J.H."/>
            <person name="Bayburt H."/>
            <person name="Kim J.M."/>
            <person name="Han D.M."/>
            <person name="Kim K.H."/>
            <person name="Jeon C.O."/>
        </authorList>
    </citation>
    <scope>NUCLEOTIDE SEQUENCE [LARGE SCALE GENOMIC DNA]</scope>
    <source>
        <strain evidence="2 3">KMA01</strain>
    </source>
</reference>
<dbReference type="InterPro" id="IPR029063">
    <property type="entry name" value="SAM-dependent_MTases_sf"/>
</dbReference>
<dbReference type="SUPFAM" id="SSF53335">
    <property type="entry name" value="S-adenosyl-L-methionine-dependent methyltransferases"/>
    <property type="match status" value="1"/>
</dbReference>
<accession>A0ABY8F7Y0</accession>
<keyword evidence="3" id="KW-1185">Reference proteome</keyword>
<protein>
    <submittedName>
        <fullName evidence="2">Class I SAM-dependent methyltransferase</fullName>
    </submittedName>
</protein>
<dbReference type="EMBL" id="CP120863">
    <property type="protein sequence ID" value="WFE89390.1"/>
    <property type="molecule type" value="Genomic_DNA"/>
</dbReference>
<dbReference type="Proteomes" id="UP001209803">
    <property type="component" value="Chromosome"/>
</dbReference>
<organism evidence="2 3">
    <name type="scientific">Roseibium porphyridii</name>
    <dbReference type="NCBI Taxonomy" id="2866279"/>
    <lineage>
        <taxon>Bacteria</taxon>
        <taxon>Pseudomonadati</taxon>
        <taxon>Pseudomonadota</taxon>
        <taxon>Alphaproteobacteria</taxon>
        <taxon>Hyphomicrobiales</taxon>
        <taxon>Stappiaceae</taxon>
        <taxon>Roseibium</taxon>
    </lineage>
</organism>
<dbReference type="GO" id="GO:0008168">
    <property type="term" value="F:methyltransferase activity"/>
    <property type="evidence" value="ECO:0007669"/>
    <property type="project" value="UniProtKB-KW"/>
</dbReference>
<proteinExistence type="predicted"/>
<keyword evidence="2" id="KW-0808">Transferase</keyword>
<evidence type="ECO:0000313" key="3">
    <source>
        <dbReference type="Proteomes" id="UP001209803"/>
    </source>
</evidence>
<evidence type="ECO:0000259" key="1">
    <source>
        <dbReference type="Pfam" id="PF13649"/>
    </source>
</evidence>
<feature type="domain" description="Methyltransferase" evidence="1">
    <location>
        <begin position="39"/>
        <end position="132"/>
    </location>
</feature>
<gene>
    <name evidence="2" type="ORF">K1718_25085</name>
</gene>
<dbReference type="RefSeq" id="WP_265680419.1">
    <property type="nucleotide sequence ID" value="NZ_CP120863.1"/>
</dbReference>
<dbReference type="Gene3D" id="3.40.50.150">
    <property type="entry name" value="Vaccinia Virus protein VP39"/>
    <property type="match status" value="1"/>
</dbReference>
<sequence length="260" mass="28907">MSGFSSHWLALREPLDLAARNTVVERAFLDALPTSEVRVLDLASGAGSTVAALKDKFQMPVSWQLTDFDVSLLDVASSRFQGDLKVQQVDLQADLEKLPFDRFDAITTSAFLDLTSKAFLERLIDKVVEAGKPFLASLTYDGRTEFSPGHGMDETLREALNRHQQTDKGFGPALGPEAARVAIELFRARDCRVVQGTSDWQAGDDTQDFLLEFLSGWQRVGREVGLEAEQLESWWQDRQIKIGAAQLHVMVGHVDFVVLP</sequence>
<keyword evidence="2" id="KW-0489">Methyltransferase</keyword>
<dbReference type="GO" id="GO:0032259">
    <property type="term" value="P:methylation"/>
    <property type="evidence" value="ECO:0007669"/>
    <property type="project" value="UniProtKB-KW"/>
</dbReference>
<dbReference type="Pfam" id="PF13649">
    <property type="entry name" value="Methyltransf_25"/>
    <property type="match status" value="1"/>
</dbReference>
<dbReference type="InterPro" id="IPR041698">
    <property type="entry name" value="Methyltransf_25"/>
</dbReference>
<evidence type="ECO:0000313" key="2">
    <source>
        <dbReference type="EMBL" id="WFE89390.1"/>
    </source>
</evidence>